<evidence type="ECO:0000313" key="2">
    <source>
        <dbReference type="EMBL" id="UWE03314.1"/>
    </source>
</evidence>
<dbReference type="EMBL" id="CP103866">
    <property type="protein sequence ID" value="UWE03314.1"/>
    <property type="molecule type" value="Genomic_DNA"/>
</dbReference>
<dbReference type="InterPro" id="IPR003779">
    <property type="entry name" value="CMD-like"/>
</dbReference>
<feature type="domain" description="Carboxymuconolactone decarboxylase-like" evidence="1">
    <location>
        <begin position="9"/>
        <end position="88"/>
    </location>
</feature>
<dbReference type="Gene3D" id="1.20.1290.10">
    <property type="entry name" value="AhpD-like"/>
    <property type="match status" value="1"/>
</dbReference>
<reference evidence="2" key="1">
    <citation type="submission" date="2022-08" db="EMBL/GenBank/DDBJ databases">
        <title>The complete genome sequence of the thermophilic bacterium Laceyella sacchari FBKL4.010 reveals the basis for tetramethylpyrazine biosynthesis in Moutai-flavor Daqu.</title>
        <authorList>
            <person name="Li D."/>
            <person name="Huang W."/>
            <person name="Wang C."/>
            <person name="Qiu S."/>
        </authorList>
    </citation>
    <scope>NUCLEOTIDE SEQUENCE</scope>
    <source>
        <strain evidence="2">FBKL4.014</strain>
    </source>
</reference>
<accession>A0ABY5U0Y0</accession>
<dbReference type="Proteomes" id="UP001058650">
    <property type="component" value="Chromosome"/>
</dbReference>
<keyword evidence="3" id="KW-1185">Reference proteome</keyword>
<name>A0ABY5U0Y0_LACSH</name>
<dbReference type="SUPFAM" id="SSF69118">
    <property type="entry name" value="AhpD-like"/>
    <property type="match status" value="1"/>
</dbReference>
<evidence type="ECO:0000313" key="3">
    <source>
        <dbReference type="Proteomes" id="UP001058650"/>
    </source>
</evidence>
<dbReference type="PANTHER" id="PTHR33930">
    <property type="entry name" value="ALKYL HYDROPEROXIDE REDUCTASE AHPD"/>
    <property type="match status" value="1"/>
</dbReference>
<dbReference type="PANTHER" id="PTHR33930:SF2">
    <property type="entry name" value="BLR3452 PROTEIN"/>
    <property type="match status" value="1"/>
</dbReference>
<dbReference type="InterPro" id="IPR029032">
    <property type="entry name" value="AhpD-like"/>
</dbReference>
<proteinExistence type="predicted"/>
<gene>
    <name evidence="2" type="ORF">NYR52_14545</name>
</gene>
<organism evidence="2 3">
    <name type="scientific">Laceyella sacchari</name>
    <name type="common">Thermoactinomyces thalpophilus</name>
    <dbReference type="NCBI Taxonomy" id="37482"/>
    <lineage>
        <taxon>Bacteria</taxon>
        <taxon>Bacillati</taxon>
        <taxon>Bacillota</taxon>
        <taxon>Bacilli</taxon>
        <taxon>Bacillales</taxon>
        <taxon>Thermoactinomycetaceae</taxon>
        <taxon>Laceyella</taxon>
    </lineage>
</organism>
<protein>
    <submittedName>
        <fullName evidence="2">Carboxymuconolactone decarboxylase family protein</fullName>
    </submittedName>
</protein>
<evidence type="ECO:0000259" key="1">
    <source>
        <dbReference type="Pfam" id="PF02627"/>
    </source>
</evidence>
<dbReference type="Pfam" id="PF02627">
    <property type="entry name" value="CMD"/>
    <property type="match status" value="1"/>
</dbReference>
<dbReference type="RefSeq" id="WP_022737180.1">
    <property type="nucleotide sequence ID" value="NZ_CP103866.1"/>
</dbReference>
<sequence length="105" mass="11594">MRNIIQEAPNVADGFFNLTKEIKQYSPMDEKTNELILIGIFTANRGLRAIDTHVERALQHGATKEEIIAAILLAMPAVGVSNVTLAVERALEAIRQWEGHGEQAD</sequence>